<comment type="caution">
    <text evidence="1">The sequence shown here is derived from an EMBL/GenBank/DDBJ whole genome shotgun (WGS) entry which is preliminary data.</text>
</comment>
<dbReference type="Gene3D" id="2.40.70.10">
    <property type="entry name" value="Acid Proteases"/>
    <property type="match status" value="1"/>
</dbReference>
<gene>
    <name evidence="1" type="ORF">Tco_0908175</name>
</gene>
<dbReference type="CDD" id="cd00303">
    <property type="entry name" value="retropepsin_like"/>
    <property type="match status" value="1"/>
</dbReference>
<reference evidence="1" key="2">
    <citation type="submission" date="2022-01" db="EMBL/GenBank/DDBJ databases">
        <authorList>
            <person name="Yamashiro T."/>
            <person name="Shiraishi A."/>
            <person name="Satake H."/>
            <person name="Nakayama K."/>
        </authorList>
    </citation>
    <scope>NUCLEOTIDE SEQUENCE</scope>
</reference>
<sequence length="182" mass="20573">MKYLVENKPRAEEDNEIRMNLRCPALLHNHLPPKEQDPGSFILSCSIGKLDFKNALADLGASISIMPFSMYKCLGIGKLKPINMLLEMAHNTKCAPTGIVKNLLIKIDKFIFPVDFVILDKVFCYEEIGIRGLIDSYSCGSKVLSWRNHLGETRLFYRHFARSQLLQLSLGEESNTQGSLLL</sequence>
<dbReference type="InterPro" id="IPR021109">
    <property type="entry name" value="Peptidase_aspartic_dom_sf"/>
</dbReference>
<organism evidence="1 2">
    <name type="scientific">Tanacetum coccineum</name>
    <dbReference type="NCBI Taxonomy" id="301880"/>
    <lineage>
        <taxon>Eukaryota</taxon>
        <taxon>Viridiplantae</taxon>
        <taxon>Streptophyta</taxon>
        <taxon>Embryophyta</taxon>
        <taxon>Tracheophyta</taxon>
        <taxon>Spermatophyta</taxon>
        <taxon>Magnoliopsida</taxon>
        <taxon>eudicotyledons</taxon>
        <taxon>Gunneridae</taxon>
        <taxon>Pentapetalae</taxon>
        <taxon>asterids</taxon>
        <taxon>campanulids</taxon>
        <taxon>Asterales</taxon>
        <taxon>Asteraceae</taxon>
        <taxon>Asteroideae</taxon>
        <taxon>Anthemideae</taxon>
        <taxon>Anthemidinae</taxon>
        <taxon>Tanacetum</taxon>
    </lineage>
</organism>
<reference evidence="1" key="1">
    <citation type="journal article" date="2022" name="Int. J. Mol. Sci.">
        <title>Draft Genome of Tanacetum Coccineum: Genomic Comparison of Closely Related Tanacetum-Family Plants.</title>
        <authorList>
            <person name="Yamashiro T."/>
            <person name="Shiraishi A."/>
            <person name="Nakayama K."/>
            <person name="Satake H."/>
        </authorList>
    </citation>
    <scope>NUCLEOTIDE SEQUENCE</scope>
</reference>
<dbReference type="Proteomes" id="UP001151760">
    <property type="component" value="Unassembled WGS sequence"/>
</dbReference>
<evidence type="ECO:0000313" key="2">
    <source>
        <dbReference type="Proteomes" id="UP001151760"/>
    </source>
</evidence>
<dbReference type="PANTHER" id="PTHR33067:SF31">
    <property type="entry name" value="RNA-DIRECTED DNA POLYMERASE"/>
    <property type="match status" value="1"/>
</dbReference>
<evidence type="ECO:0000313" key="1">
    <source>
        <dbReference type="EMBL" id="GJT27900.1"/>
    </source>
</evidence>
<keyword evidence="2" id="KW-1185">Reference proteome</keyword>
<evidence type="ECO:0008006" key="3">
    <source>
        <dbReference type="Google" id="ProtNLM"/>
    </source>
</evidence>
<protein>
    <recommendedName>
        <fullName evidence="3">Aspartic peptidase DDI1-type domain-containing protein</fullName>
    </recommendedName>
</protein>
<dbReference type="PANTHER" id="PTHR33067">
    <property type="entry name" value="RNA-DIRECTED DNA POLYMERASE-RELATED"/>
    <property type="match status" value="1"/>
</dbReference>
<dbReference type="EMBL" id="BQNB010014417">
    <property type="protein sequence ID" value="GJT27900.1"/>
    <property type="molecule type" value="Genomic_DNA"/>
</dbReference>
<proteinExistence type="predicted"/>
<accession>A0ABQ5CLE1</accession>
<name>A0ABQ5CLE1_9ASTR</name>